<reference evidence="5 6" key="1">
    <citation type="submission" date="2019-05" db="EMBL/GenBank/DDBJ databases">
        <authorList>
            <person name="Chen C."/>
        </authorList>
    </citation>
    <scope>NUCLEOTIDE SEQUENCE [LARGE SCALE GENOMIC DNA]</scope>
    <source>
        <strain evidence="5 6">HB172198</strain>
    </source>
</reference>
<name>A0A4P8XKC8_9BACL</name>
<dbReference type="GO" id="GO:0003700">
    <property type="term" value="F:DNA-binding transcription factor activity"/>
    <property type="evidence" value="ECO:0007669"/>
    <property type="project" value="InterPro"/>
</dbReference>
<dbReference type="SUPFAM" id="SSF46689">
    <property type="entry name" value="Homeodomain-like"/>
    <property type="match status" value="2"/>
</dbReference>
<dbReference type="PRINTS" id="PR00032">
    <property type="entry name" value="HTHARAC"/>
</dbReference>
<protein>
    <submittedName>
        <fullName evidence="5">Transcriptional regulator</fullName>
    </submittedName>
</protein>
<evidence type="ECO:0000313" key="5">
    <source>
        <dbReference type="EMBL" id="QCT02040.1"/>
    </source>
</evidence>
<dbReference type="SMART" id="SM00342">
    <property type="entry name" value="HTH_ARAC"/>
    <property type="match status" value="1"/>
</dbReference>
<dbReference type="Gene3D" id="2.60.120.280">
    <property type="entry name" value="Regulatory protein AraC"/>
    <property type="match status" value="1"/>
</dbReference>
<evidence type="ECO:0000259" key="4">
    <source>
        <dbReference type="PROSITE" id="PS01124"/>
    </source>
</evidence>
<dbReference type="PANTHER" id="PTHR43280">
    <property type="entry name" value="ARAC-FAMILY TRANSCRIPTIONAL REGULATOR"/>
    <property type="match status" value="1"/>
</dbReference>
<evidence type="ECO:0000256" key="3">
    <source>
        <dbReference type="ARBA" id="ARBA00023163"/>
    </source>
</evidence>
<dbReference type="PROSITE" id="PS01124">
    <property type="entry name" value="HTH_ARAC_FAMILY_2"/>
    <property type="match status" value="1"/>
</dbReference>
<keyword evidence="2" id="KW-0238">DNA-binding</keyword>
<dbReference type="InterPro" id="IPR020449">
    <property type="entry name" value="Tscrpt_reg_AraC-type_HTH"/>
</dbReference>
<proteinExistence type="predicted"/>
<accession>A0A4P8XKC8</accession>
<evidence type="ECO:0000313" key="6">
    <source>
        <dbReference type="Proteomes" id="UP000300879"/>
    </source>
</evidence>
<dbReference type="InterPro" id="IPR009057">
    <property type="entry name" value="Homeodomain-like_sf"/>
</dbReference>
<dbReference type="Pfam" id="PF02311">
    <property type="entry name" value="AraC_binding"/>
    <property type="match status" value="1"/>
</dbReference>
<dbReference type="OrthoDB" id="2237754at2"/>
<dbReference type="KEGG" id="palo:E6C60_1324"/>
<dbReference type="GO" id="GO:0043565">
    <property type="term" value="F:sequence-specific DNA binding"/>
    <property type="evidence" value="ECO:0007669"/>
    <property type="project" value="InterPro"/>
</dbReference>
<evidence type="ECO:0000256" key="2">
    <source>
        <dbReference type="ARBA" id="ARBA00023125"/>
    </source>
</evidence>
<dbReference type="AlphaFoldDB" id="A0A4P8XKC8"/>
<feature type="domain" description="HTH araC/xylS-type" evidence="4">
    <location>
        <begin position="203"/>
        <end position="301"/>
    </location>
</feature>
<organism evidence="5 6">
    <name type="scientific">Paenibacillus algicola</name>
    <dbReference type="NCBI Taxonomy" id="2565926"/>
    <lineage>
        <taxon>Bacteria</taxon>
        <taxon>Bacillati</taxon>
        <taxon>Bacillota</taxon>
        <taxon>Bacilli</taxon>
        <taxon>Bacillales</taxon>
        <taxon>Paenibacillaceae</taxon>
        <taxon>Paenibacillus</taxon>
    </lineage>
</organism>
<dbReference type="PANTHER" id="PTHR43280:SF28">
    <property type="entry name" value="HTH-TYPE TRANSCRIPTIONAL ACTIVATOR RHAS"/>
    <property type="match status" value="1"/>
</dbReference>
<keyword evidence="3" id="KW-0804">Transcription</keyword>
<evidence type="ECO:0000256" key="1">
    <source>
        <dbReference type="ARBA" id="ARBA00023015"/>
    </source>
</evidence>
<dbReference type="Proteomes" id="UP000300879">
    <property type="component" value="Chromosome"/>
</dbReference>
<keyword evidence="6" id="KW-1185">Reference proteome</keyword>
<dbReference type="InterPro" id="IPR037923">
    <property type="entry name" value="HTH-like"/>
</dbReference>
<sequence>MLYIMFCLSFWIDLKEAGIISYQTNYRENYGFLFTDTPPFPLPQISSIGWEHLSDPDYRWHGLHRAEPNHVLFQYTLSGSGKLMLQSSVHTLQPGEAFMVRIPGEHEYFFEPSVSHWEFIYVMIMDKELSRWVDQVTQDRGNVQAYHSESEIIRCLRQMLEQARNKQIQNIYYSAELAYQFFMTLLRDQPSSQEHDEMPVFIERALQYMNIHFKDIESLDQISSMAGISKYHFLRQFRKYIHCTPLEYLNRVRIEKSAELLRKSDMNIEEIAKEVGYSNGNYYSKVFRQWVGTTPGKFRKGRDFMPIDHLSIK</sequence>
<keyword evidence="1" id="KW-0805">Transcription regulation</keyword>
<dbReference type="Pfam" id="PF12833">
    <property type="entry name" value="HTH_18"/>
    <property type="match status" value="1"/>
</dbReference>
<dbReference type="EMBL" id="CP040396">
    <property type="protein sequence ID" value="QCT02040.1"/>
    <property type="molecule type" value="Genomic_DNA"/>
</dbReference>
<gene>
    <name evidence="5" type="ORF">E6C60_1324</name>
</gene>
<dbReference type="Gene3D" id="1.10.10.60">
    <property type="entry name" value="Homeodomain-like"/>
    <property type="match status" value="2"/>
</dbReference>
<dbReference type="InterPro" id="IPR003313">
    <property type="entry name" value="AraC-bd"/>
</dbReference>
<dbReference type="RefSeq" id="WP_138225124.1">
    <property type="nucleotide sequence ID" value="NZ_CP040396.1"/>
</dbReference>
<dbReference type="InterPro" id="IPR018060">
    <property type="entry name" value="HTH_AraC"/>
</dbReference>
<dbReference type="SUPFAM" id="SSF51215">
    <property type="entry name" value="Regulatory protein AraC"/>
    <property type="match status" value="1"/>
</dbReference>